<reference evidence="6" key="1">
    <citation type="submission" date="2025-08" db="UniProtKB">
        <authorList>
            <consortium name="Ensembl"/>
        </authorList>
    </citation>
    <scope>IDENTIFICATION</scope>
</reference>
<evidence type="ECO:0000313" key="6">
    <source>
        <dbReference type="Ensembl" id="ENSSDUP00000006423.1"/>
    </source>
</evidence>
<dbReference type="CTD" id="161835"/>
<reference evidence="6" key="2">
    <citation type="submission" date="2025-09" db="UniProtKB">
        <authorList>
            <consortium name="Ensembl"/>
        </authorList>
    </citation>
    <scope>IDENTIFICATION</scope>
</reference>
<dbReference type="GeneTree" id="ENSGT00390000013879"/>
<feature type="coiled-coil region" evidence="4">
    <location>
        <begin position="243"/>
        <end position="270"/>
    </location>
</feature>
<dbReference type="Ensembl" id="ENSSDUT00000006552.1">
    <property type="protein sequence ID" value="ENSSDUP00000006423.1"/>
    <property type="gene ID" value="ENSSDUG00000004742.1"/>
</dbReference>
<dbReference type="Pfam" id="PF15554">
    <property type="entry name" value="FSIP1"/>
    <property type="match status" value="1"/>
</dbReference>
<feature type="compositionally biased region" description="Basic and acidic residues" evidence="5">
    <location>
        <begin position="209"/>
        <end position="220"/>
    </location>
</feature>
<dbReference type="KEGG" id="sdu:111225975"/>
<name>A0A3B4TK70_SERDU</name>
<dbReference type="PANTHER" id="PTHR22012:SF2">
    <property type="entry name" value="FIBROUS SHEATH-INTERACTING PROTEIN 1"/>
    <property type="match status" value="1"/>
</dbReference>
<dbReference type="InterPro" id="IPR026246">
    <property type="entry name" value="Fsip1"/>
</dbReference>
<dbReference type="AlphaFoldDB" id="A0A3B4TK70"/>
<evidence type="ECO:0000256" key="1">
    <source>
        <dbReference type="ARBA" id="ARBA00010495"/>
    </source>
</evidence>
<dbReference type="RefSeq" id="XP_022606764.1">
    <property type="nucleotide sequence ID" value="XM_022751043.1"/>
</dbReference>
<keyword evidence="3 4" id="KW-0175">Coiled coil</keyword>
<dbReference type="PRINTS" id="PR02075">
    <property type="entry name" value="FIBSHEATHIP1"/>
</dbReference>
<comment type="similarity">
    <text evidence="1">Belongs to the FSIP1 family.</text>
</comment>
<sequence>MEIIRGSLDDISRPASSDQTGCRVSSVSLPHTDRICPTTPFALVVLTNDAADIQIQSSSEETIICTSASGPDQGQCHVDVTDEEKEDSELQQAIEEMKRLDEILSAKISKEKEVKRQRKELQTKLWQELLQNKPEGRSECAHEALNTRLFLALEVPSGTEEEEDSDFMPVFETQVPYSDHDRHSQHLEQSEKRPSSSTESFETGEEQFEGSHCEASKGKKKQKDFVKRNIELVNGEGGQVLLTQAEKERLAELLREIDKEEEDSARGADREEDMWAVSFLTGQGYTPEPSDLEQLIDIDSKMRLLLPAEEFLSVQSSYTNFSEPQGRGSEVGWKCAGDPQPEEKVLQDIKERRGQERRLQEIQQQLEILGHSQEMTEESADLTEEQLLCLLDECELTESWGLDPETTDTTP</sequence>
<evidence type="ECO:0000256" key="3">
    <source>
        <dbReference type="ARBA" id="ARBA00023054"/>
    </source>
</evidence>
<dbReference type="GeneID" id="111225975"/>
<feature type="region of interest" description="Disordered" evidence="5">
    <location>
        <begin position="320"/>
        <end position="341"/>
    </location>
</feature>
<dbReference type="OMA" id="EPASCKV"/>
<accession>A0A3B4TK70</accession>
<feature type="compositionally biased region" description="Basic and acidic residues" evidence="5">
    <location>
        <begin position="178"/>
        <end position="194"/>
    </location>
</feature>
<organism evidence="6 7">
    <name type="scientific">Seriola dumerili</name>
    <name type="common">Greater amberjack</name>
    <name type="synonym">Caranx dumerili</name>
    <dbReference type="NCBI Taxonomy" id="41447"/>
    <lineage>
        <taxon>Eukaryota</taxon>
        <taxon>Metazoa</taxon>
        <taxon>Chordata</taxon>
        <taxon>Craniata</taxon>
        <taxon>Vertebrata</taxon>
        <taxon>Euteleostomi</taxon>
        <taxon>Actinopterygii</taxon>
        <taxon>Neopterygii</taxon>
        <taxon>Teleostei</taxon>
        <taxon>Neoteleostei</taxon>
        <taxon>Acanthomorphata</taxon>
        <taxon>Carangaria</taxon>
        <taxon>Carangiformes</taxon>
        <taxon>Carangidae</taxon>
        <taxon>Seriola</taxon>
    </lineage>
</organism>
<feature type="region of interest" description="Disordered" evidence="5">
    <location>
        <begin position="178"/>
        <end position="220"/>
    </location>
</feature>
<proteinExistence type="inferred from homology"/>
<evidence type="ECO:0000256" key="2">
    <source>
        <dbReference type="ARBA" id="ARBA00019480"/>
    </source>
</evidence>
<evidence type="ECO:0000256" key="4">
    <source>
        <dbReference type="SAM" id="Coils"/>
    </source>
</evidence>
<keyword evidence="7" id="KW-1185">Reference proteome</keyword>
<feature type="region of interest" description="Disordered" evidence="5">
    <location>
        <begin position="1"/>
        <end position="22"/>
    </location>
</feature>
<dbReference type="Proteomes" id="UP000261420">
    <property type="component" value="Unplaced"/>
</dbReference>
<dbReference type="PANTHER" id="PTHR22012">
    <property type="entry name" value="FIBROUS SHEATH INTERACTING PROTEIN 1"/>
    <property type="match status" value="1"/>
</dbReference>
<evidence type="ECO:0000256" key="5">
    <source>
        <dbReference type="SAM" id="MobiDB-lite"/>
    </source>
</evidence>
<protein>
    <recommendedName>
        <fullName evidence="2">Fibrous sheath-interacting protein 1</fullName>
    </recommendedName>
</protein>
<evidence type="ECO:0000313" key="7">
    <source>
        <dbReference type="Proteomes" id="UP000261420"/>
    </source>
</evidence>